<name>A0ABU5MS30_9BACT</name>
<sequence>MLDVLKTIQIDIVGGDRSELGTEWRGIQMPDPYTRLYWIESGSGHIHYNNQDRPLRAKELHLIPSNNSFEYSCEKQVVIHWVRFSATLLGGIDLFAYIDCERKLIPDNQMECKKMFLDLFSAQQSDRKGKAFYSNGTLMQLLAFFMDTIDSEAIQLKLKQQQCFQPVLKAIEQTLADPLSVAELARLTSLEPSYFSRKFTRFFGESPQRYIMRRRINQAQLLLWETNETIQQIADALGFYDAFHLSKAFKRMAGISPSSYRTQASRIGP</sequence>
<keyword evidence="6" id="KW-1185">Reference proteome</keyword>
<dbReference type="SUPFAM" id="SSF46689">
    <property type="entry name" value="Homeodomain-like"/>
    <property type="match status" value="2"/>
</dbReference>
<evidence type="ECO:0000313" key="6">
    <source>
        <dbReference type="Proteomes" id="UP001290861"/>
    </source>
</evidence>
<dbReference type="RefSeq" id="WP_322606816.1">
    <property type="nucleotide sequence ID" value="NZ_JARVCO010000002.1"/>
</dbReference>
<reference evidence="5 6" key="1">
    <citation type="journal article" date="2024" name="Appl. Environ. Microbiol.">
        <title>Pontiella agarivorans sp. nov., a novel marine anaerobic bacterium capable of degrading macroalgal polysaccharides and fixing nitrogen.</title>
        <authorList>
            <person name="Liu N."/>
            <person name="Kivenson V."/>
            <person name="Peng X."/>
            <person name="Cui Z."/>
            <person name="Lankiewicz T.S."/>
            <person name="Gosselin K.M."/>
            <person name="English C.J."/>
            <person name="Blair E.M."/>
            <person name="O'Malley M.A."/>
            <person name="Valentine D.L."/>
        </authorList>
    </citation>
    <scope>NUCLEOTIDE SEQUENCE [LARGE SCALE GENOMIC DNA]</scope>
    <source>
        <strain evidence="5 6">NLcol2</strain>
    </source>
</reference>
<dbReference type="EMBL" id="JARVCO010000002">
    <property type="protein sequence ID" value="MDZ8117010.1"/>
    <property type="molecule type" value="Genomic_DNA"/>
</dbReference>
<keyword evidence="2" id="KW-0238">DNA-binding</keyword>
<dbReference type="PROSITE" id="PS00041">
    <property type="entry name" value="HTH_ARAC_FAMILY_1"/>
    <property type="match status" value="1"/>
</dbReference>
<accession>A0ABU5MS30</accession>
<evidence type="ECO:0000256" key="3">
    <source>
        <dbReference type="ARBA" id="ARBA00023163"/>
    </source>
</evidence>
<evidence type="ECO:0000256" key="2">
    <source>
        <dbReference type="ARBA" id="ARBA00023125"/>
    </source>
</evidence>
<dbReference type="SUPFAM" id="SSF51215">
    <property type="entry name" value="Regulatory protein AraC"/>
    <property type="match status" value="1"/>
</dbReference>
<evidence type="ECO:0000256" key="1">
    <source>
        <dbReference type="ARBA" id="ARBA00023015"/>
    </source>
</evidence>
<dbReference type="PROSITE" id="PS01124">
    <property type="entry name" value="HTH_ARAC_FAMILY_2"/>
    <property type="match status" value="1"/>
</dbReference>
<protein>
    <submittedName>
        <fullName evidence="5">AraC family transcriptional regulator</fullName>
    </submittedName>
</protein>
<organism evidence="5 6">
    <name type="scientific">Pontiella agarivorans</name>
    <dbReference type="NCBI Taxonomy" id="3038953"/>
    <lineage>
        <taxon>Bacteria</taxon>
        <taxon>Pseudomonadati</taxon>
        <taxon>Kiritimatiellota</taxon>
        <taxon>Kiritimatiellia</taxon>
        <taxon>Kiritimatiellales</taxon>
        <taxon>Pontiellaceae</taxon>
        <taxon>Pontiella</taxon>
    </lineage>
</organism>
<dbReference type="Pfam" id="PF12833">
    <property type="entry name" value="HTH_18"/>
    <property type="match status" value="1"/>
</dbReference>
<dbReference type="Gene3D" id="1.10.10.60">
    <property type="entry name" value="Homeodomain-like"/>
    <property type="match status" value="2"/>
</dbReference>
<dbReference type="InterPro" id="IPR018060">
    <property type="entry name" value="HTH_AraC"/>
</dbReference>
<keyword evidence="3" id="KW-0804">Transcription</keyword>
<dbReference type="InterPro" id="IPR018062">
    <property type="entry name" value="HTH_AraC-typ_CS"/>
</dbReference>
<dbReference type="SMART" id="SM00342">
    <property type="entry name" value="HTH_ARAC"/>
    <property type="match status" value="1"/>
</dbReference>
<dbReference type="Proteomes" id="UP001290861">
    <property type="component" value="Unassembled WGS sequence"/>
</dbReference>
<dbReference type="PANTHER" id="PTHR43280">
    <property type="entry name" value="ARAC-FAMILY TRANSCRIPTIONAL REGULATOR"/>
    <property type="match status" value="1"/>
</dbReference>
<feature type="domain" description="HTH araC/xylS-type" evidence="4">
    <location>
        <begin position="165"/>
        <end position="263"/>
    </location>
</feature>
<gene>
    <name evidence="5" type="ORF">P9H32_00095</name>
</gene>
<dbReference type="InterPro" id="IPR009057">
    <property type="entry name" value="Homeodomain-like_sf"/>
</dbReference>
<evidence type="ECO:0000313" key="5">
    <source>
        <dbReference type="EMBL" id="MDZ8117010.1"/>
    </source>
</evidence>
<evidence type="ECO:0000259" key="4">
    <source>
        <dbReference type="PROSITE" id="PS01124"/>
    </source>
</evidence>
<keyword evidence="1" id="KW-0805">Transcription regulation</keyword>
<comment type="caution">
    <text evidence="5">The sequence shown here is derived from an EMBL/GenBank/DDBJ whole genome shotgun (WGS) entry which is preliminary data.</text>
</comment>
<dbReference type="PANTHER" id="PTHR43280:SF2">
    <property type="entry name" value="HTH-TYPE TRANSCRIPTIONAL REGULATOR EXSA"/>
    <property type="match status" value="1"/>
</dbReference>
<dbReference type="InterPro" id="IPR037923">
    <property type="entry name" value="HTH-like"/>
</dbReference>
<proteinExistence type="predicted"/>